<dbReference type="Proteomes" id="UP000702544">
    <property type="component" value="Unassembled WGS sequence"/>
</dbReference>
<dbReference type="InterPro" id="IPR001789">
    <property type="entry name" value="Sig_transdc_resp-reg_receiver"/>
</dbReference>
<comment type="caution">
    <text evidence="10">The sequence shown here is derived from an EMBL/GenBank/DDBJ whole genome shotgun (WGS) entry which is preliminary data.</text>
</comment>
<keyword evidence="7" id="KW-0597">Phosphoprotein</keyword>
<dbReference type="Pfam" id="PF00158">
    <property type="entry name" value="Sigma54_activat"/>
    <property type="match status" value="1"/>
</dbReference>
<evidence type="ECO:0000259" key="9">
    <source>
        <dbReference type="PROSITE" id="PS50110"/>
    </source>
</evidence>
<sequence length="455" mass="50278">MTNDKPRILIVDDEESLVETLSVLLGHEGFDVLSAVSGAEAIEKLENDLDVVLTDIRMPKVSGIDVLAQARAKKPDVPVVLMTAQASLQSAIQAVNQGAFYYVQKPFTNDELLAILRKAADFGRVRAENRTLKREIRKRDRRAQVRPIGKCRSFVEALEVAQTVAPTESTVLIQGESGTGKEVLARYIHELSDRSENSFLSINCGALPESLLESELFGHVKGSFTGAVKDKEGLFVAANGGTLFLDEVGEMVPATQVRLLHVLQQHEVIPVGATEPVQVNVRIVAATNADLDEKIRQGSFRSDLFYRLNVIAIHLPPLRERRDDIPLLAENFLERFAGVRGAKPKRLDDSALQVLLEYEWPGNVRELENALERAVAMTTGDVIAREVLPKRVTEPEPVPLVSEAMPANPPLEVIERAYIEWVLRSEGGNKTRAAEVLGIDPSTLYRKLARFESEA</sequence>
<dbReference type="PROSITE" id="PS00688">
    <property type="entry name" value="SIGMA54_INTERACT_3"/>
    <property type="match status" value="1"/>
</dbReference>
<organism evidence="10 11">
    <name type="scientific">Candidatus Kutchimonas denitrificans</name>
    <dbReference type="NCBI Taxonomy" id="3056748"/>
    <lineage>
        <taxon>Bacteria</taxon>
        <taxon>Pseudomonadati</taxon>
        <taxon>Gemmatimonadota</taxon>
        <taxon>Gemmatimonadia</taxon>
        <taxon>Candidatus Palauibacterales</taxon>
        <taxon>Candidatus Palauibacteraceae</taxon>
        <taxon>Candidatus Kutchimonas</taxon>
    </lineage>
</organism>
<gene>
    <name evidence="10" type="ORF">GWO12_01460</name>
</gene>
<name>A0AAE5CAV8_9BACT</name>
<feature type="modified residue" description="4-aspartylphosphate" evidence="7">
    <location>
        <position position="55"/>
    </location>
</feature>
<dbReference type="Gene3D" id="1.10.10.60">
    <property type="entry name" value="Homeodomain-like"/>
    <property type="match status" value="1"/>
</dbReference>
<dbReference type="GO" id="GO:0000160">
    <property type="term" value="P:phosphorelay signal transduction system"/>
    <property type="evidence" value="ECO:0007669"/>
    <property type="project" value="InterPro"/>
</dbReference>
<dbReference type="SUPFAM" id="SSF52172">
    <property type="entry name" value="CheY-like"/>
    <property type="match status" value="1"/>
</dbReference>
<dbReference type="PROSITE" id="PS50045">
    <property type="entry name" value="SIGMA54_INTERACT_4"/>
    <property type="match status" value="1"/>
</dbReference>
<dbReference type="SUPFAM" id="SSF52540">
    <property type="entry name" value="P-loop containing nucleoside triphosphate hydrolases"/>
    <property type="match status" value="1"/>
</dbReference>
<dbReference type="Gene3D" id="3.40.50.300">
    <property type="entry name" value="P-loop containing nucleotide triphosphate hydrolases"/>
    <property type="match status" value="1"/>
</dbReference>
<dbReference type="PROSITE" id="PS00675">
    <property type="entry name" value="SIGMA54_INTERACT_1"/>
    <property type="match status" value="1"/>
</dbReference>
<keyword evidence="2" id="KW-0067">ATP-binding</keyword>
<dbReference type="InterPro" id="IPR025944">
    <property type="entry name" value="Sigma_54_int_dom_CS"/>
</dbReference>
<dbReference type="Pfam" id="PF02954">
    <property type="entry name" value="HTH_8"/>
    <property type="match status" value="1"/>
</dbReference>
<evidence type="ECO:0000256" key="3">
    <source>
        <dbReference type="ARBA" id="ARBA00023015"/>
    </source>
</evidence>
<keyword evidence="4" id="KW-0238">DNA-binding</keyword>
<proteinExistence type="predicted"/>
<keyword evidence="5" id="KW-0010">Activator</keyword>
<dbReference type="PANTHER" id="PTHR32071">
    <property type="entry name" value="TRANSCRIPTIONAL REGULATORY PROTEIN"/>
    <property type="match status" value="1"/>
</dbReference>
<dbReference type="SUPFAM" id="SSF46689">
    <property type="entry name" value="Homeodomain-like"/>
    <property type="match status" value="1"/>
</dbReference>
<dbReference type="InterPro" id="IPR003593">
    <property type="entry name" value="AAA+_ATPase"/>
</dbReference>
<dbReference type="EMBL" id="JAACAK010000012">
    <property type="protein sequence ID" value="NIR73773.1"/>
    <property type="molecule type" value="Genomic_DNA"/>
</dbReference>
<feature type="domain" description="Response regulatory" evidence="9">
    <location>
        <begin position="7"/>
        <end position="120"/>
    </location>
</feature>
<evidence type="ECO:0000313" key="11">
    <source>
        <dbReference type="Proteomes" id="UP000702544"/>
    </source>
</evidence>
<dbReference type="SMART" id="SM00448">
    <property type="entry name" value="REC"/>
    <property type="match status" value="1"/>
</dbReference>
<dbReference type="FunFam" id="3.40.50.300:FF:000006">
    <property type="entry name" value="DNA-binding transcriptional regulator NtrC"/>
    <property type="match status" value="1"/>
</dbReference>
<evidence type="ECO:0000256" key="4">
    <source>
        <dbReference type="ARBA" id="ARBA00023125"/>
    </source>
</evidence>
<dbReference type="GO" id="GO:0006355">
    <property type="term" value="P:regulation of DNA-templated transcription"/>
    <property type="evidence" value="ECO:0007669"/>
    <property type="project" value="InterPro"/>
</dbReference>
<dbReference type="Pfam" id="PF00072">
    <property type="entry name" value="Response_reg"/>
    <property type="match status" value="1"/>
</dbReference>
<dbReference type="InterPro" id="IPR027417">
    <property type="entry name" value="P-loop_NTPase"/>
</dbReference>
<dbReference type="InterPro" id="IPR025662">
    <property type="entry name" value="Sigma_54_int_dom_ATP-bd_1"/>
</dbReference>
<dbReference type="PROSITE" id="PS50110">
    <property type="entry name" value="RESPONSE_REGULATORY"/>
    <property type="match status" value="1"/>
</dbReference>
<protein>
    <submittedName>
        <fullName evidence="10">Sigma-54-dependent Fis family transcriptional regulator</fullName>
    </submittedName>
</protein>
<dbReference type="PROSITE" id="PS00676">
    <property type="entry name" value="SIGMA54_INTERACT_2"/>
    <property type="match status" value="1"/>
</dbReference>
<dbReference type="SMART" id="SM00382">
    <property type="entry name" value="AAA"/>
    <property type="match status" value="1"/>
</dbReference>
<dbReference type="InterPro" id="IPR002197">
    <property type="entry name" value="HTH_Fis"/>
</dbReference>
<evidence type="ECO:0000256" key="5">
    <source>
        <dbReference type="ARBA" id="ARBA00023159"/>
    </source>
</evidence>
<evidence type="ECO:0000256" key="2">
    <source>
        <dbReference type="ARBA" id="ARBA00022840"/>
    </source>
</evidence>
<reference evidence="10 11" key="1">
    <citation type="submission" date="2020-01" db="EMBL/GenBank/DDBJ databases">
        <title>Genomes assembled from Gulf of Kutch pelagic sediment metagenomes.</title>
        <authorList>
            <person name="Chandrashekar M."/>
            <person name="Mahajan M.S."/>
            <person name="Dave K.J."/>
            <person name="Vatsa P."/>
            <person name="Nathani N.M."/>
        </authorList>
    </citation>
    <scope>NUCLEOTIDE SEQUENCE [LARGE SCALE GENOMIC DNA]</scope>
    <source>
        <strain evidence="10">KS3-K002</strain>
    </source>
</reference>
<dbReference type="PRINTS" id="PR01590">
    <property type="entry name" value="HTHFIS"/>
</dbReference>
<dbReference type="InterPro" id="IPR058031">
    <property type="entry name" value="AAA_lid_NorR"/>
</dbReference>
<dbReference type="CDD" id="cd00009">
    <property type="entry name" value="AAA"/>
    <property type="match status" value="1"/>
</dbReference>
<dbReference type="InterPro" id="IPR002078">
    <property type="entry name" value="Sigma_54_int"/>
</dbReference>
<dbReference type="GO" id="GO:0043565">
    <property type="term" value="F:sequence-specific DNA binding"/>
    <property type="evidence" value="ECO:0007669"/>
    <property type="project" value="InterPro"/>
</dbReference>
<keyword evidence="3" id="KW-0805">Transcription regulation</keyword>
<dbReference type="InterPro" id="IPR025943">
    <property type="entry name" value="Sigma_54_int_dom_ATP-bd_2"/>
</dbReference>
<dbReference type="InterPro" id="IPR011006">
    <property type="entry name" value="CheY-like_superfamily"/>
</dbReference>
<dbReference type="AlphaFoldDB" id="A0AAE5CAV8"/>
<evidence type="ECO:0000256" key="6">
    <source>
        <dbReference type="ARBA" id="ARBA00023163"/>
    </source>
</evidence>
<evidence type="ECO:0000259" key="8">
    <source>
        <dbReference type="PROSITE" id="PS50045"/>
    </source>
</evidence>
<keyword evidence="1" id="KW-0547">Nucleotide-binding</keyword>
<dbReference type="Pfam" id="PF25601">
    <property type="entry name" value="AAA_lid_14"/>
    <property type="match status" value="1"/>
</dbReference>
<keyword evidence="6" id="KW-0804">Transcription</keyword>
<dbReference type="Gene3D" id="1.10.8.60">
    <property type="match status" value="1"/>
</dbReference>
<dbReference type="Gene3D" id="3.40.50.2300">
    <property type="match status" value="1"/>
</dbReference>
<dbReference type="FunFam" id="1.10.8.60:FF:000014">
    <property type="entry name" value="DNA-binding transcriptional regulator NtrC"/>
    <property type="match status" value="1"/>
</dbReference>
<accession>A0AAE5CAV8</accession>
<evidence type="ECO:0000256" key="1">
    <source>
        <dbReference type="ARBA" id="ARBA00022741"/>
    </source>
</evidence>
<evidence type="ECO:0000256" key="7">
    <source>
        <dbReference type="PROSITE-ProRule" id="PRU00169"/>
    </source>
</evidence>
<feature type="domain" description="Sigma-54 factor interaction" evidence="8">
    <location>
        <begin position="147"/>
        <end position="376"/>
    </location>
</feature>
<dbReference type="GO" id="GO:0005524">
    <property type="term" value="F:ATP binding"/>
    <property type="evidence" value="ECO:0007669"/>
    <property type="project" value="UniProtKB-KW"/>
</dbReference>
<evidence type="ECO:0000313" key="10">
    <source>
        <dbReference type="EMBL" id="NIR73773.1"/>
    </source>
</evidence>
<dbReference type="InterPro" id="IPR009057">
    <property type="entry name" value="Homeodomain-like_sf"/>
</dbReference>